<comment type="subcellular location">
    <subcellularLocation>
        <location evidence="2">Cytoplasm</location>
    </subcellularLocation>
    <subcellularLocation>
        <location evidence="1">Nucleus</location>
    </subcellularLocation>
</comment>
<dbReference type="GO" id="GO:0005737">
    <property type="term" value="C:cytoplasm"/>
    <property type="evidence" value="ECO:0007669"/>
    <property type="project" value="UniProtKB-SubCell"/>
</dbReference>
<feature type="region of interest" description="Disordered" evidence="6">
    <location>
        <begin position="1"/>
        <end position="20"/>
    </location>
</feature>
<dbReference type="HOGENOM" id="CLU_1219520_0_0_1"/>
<accession>A0A067ML05</accession>
<dbReference type="EMBL" id="KL198032">
    <property type="protein sequence ID" value="KDQ15385.1"/>
    <property type="molecule type" value="Genomic_DNA"/>
</dbReference>
<dbReference type="AlphaFoldDB" id="A0A067ML05"/>
<dbReference type="Proteomes" id="UP000027195">
    <property type="component" value="Unassembled WGS sequence"/>
</dbReference>
<organism evidence="7 8">
    <name type="scientific">Botryobasidium botryosum (strain FD-172 SS1)</name>
    <dbReference type="NCBI Taxonomy" id="930990"/>
    <lineage>
        <taxon>Eukaryota</taxon>
        <taxon>Fungi</taxon>
        <taxon>Dikarya</taxon>
        <taxon>Basidiomycota</taxon>
        <taxon>Agaricomycotina</taxon>
        <taxon>Agaricomycetes</taxon>
        <taxon>Cantharellales</taxon>
        <taxon>Botryobasidiaceae</taxon>
        <taxon>Botryobasidium</taxon>
    </lineage>
</organism>
<dbReference type="GO" id="GO:0005634">
    <property type="term" value="C:nucleus"/>
    <property type="evidence" value="ECO:0007669"/>
    <property type="project" value="UniProtKB-SubCell"/>
</dbReference>
<evidence type="ECO:0000256" key="2">
    <source>
        <dbReference type="ARBA" id="ARBA00004496"/>
    </source>
</evidence>
<gene>
    <name evidence="7" type="ORF">BOTBODRAFT_173878</name>
</gene>
<comment type="similarity">
    <text evidence="3">Belongs to the DIF1/spd1 family.</text>
</comment>
<proteinExistence type="inferred from homology"/>
<dbReference type="InterPro" id="IPR013900">
    <property type="entry name" value="RNR_inhibitor"/>
</dbReference>
<evidence type="ECO:0000313" key="8">
    <source>
        <dbReference type="Proteomes" id="UP000027195"/>
    </source>
</evidence>
<evidence type="ECO:0000256" key="6">
    <source>
        <dbReference type="SAM" id="MobiDB-lite"/>
    </source>
</evidence>
<dbReference type="OrthoDB" id="4072855at2759"/>
<protein>
    <submittedName>
        <fullName evidence="7">Uncharacterized protein</fullName>
    </submittedName>
</protein>
<dbReference type="InParanoid" id="A0A067ML05"/>
<feature type="region of interest" description="Disordered" evidence="6">
    <location>
        <begin position="120"/>
        <end position="227"/>
    </location>
</feature>
<sequence>MSNEQQHIDNNDGERVAPKRVLTASNRKYNLAFNARPSPSGIPSDLNIALQNVGSRVRRTVSEGYKTHRAPTDPPVTSSSNAQQPLFRSAADTLHDVYSQPRRELGRFCDTAGFPMRRSTSASFASDIDEAKKRTRGDEDDGSLEGDSEMGETPGPLPGRSIRPLRRTLGGPRTLGKTQSLPAHAFGPSDGRASSPDFDDMDLELRPKTPEDWQSVGFSTFCARDPD</sequence>
<feature type="compositionally biased region" description="Acidic residues" evidence="6">
    <location>
        <begin position="138"/>
        <end position="150"/>
    </location>
</feature>
<name>A0A067ML05_BOTB1</name>
<keyword evidence="8" id="KW-1185">Reference proteome</keyword>
<evidence type="ECO:0000313" key="7">
    <source>
        <dbReference type="EMBL" id="KDQ15385.1"/>
    </source>
</evidence>
<keyword evidence="4" id="KW-0963">Cytoplasm</keyword>
<evidence type="ECO:0000256" key="1">
    <source>
        <dbReference type="ARBA" id="ARBA00004123"/>
    </source>
</evidence>
<reference evidence="8" key="1">
    <citation type="journal article" date="2014" name="Proc. Natl. Acad. Sci. U.S.A.">
        <title>Extensive sampling of basidiomycete genomes demonstrates inadequacy of the white-rot/brown-rot paradigm for wood decay fungi.</title>
        <authorList>
            <person name="Riley R."/>
            <person name="Salamov A.A."/>
            <person name="Brown D.W."/>
            <person name="Nagy L.G."/>
            <person name="Floudas D."/>
            <person name="Held B.W."/>
            <person name="Levasseur A."/>
            <person name="Lombard V."/>
            <person name="Morin E."/>
            <person name="Otillar R."/>
            <person name="Lindquist E.A."/>
            <person name="Sun H."/>
            <person name="LaButti K.M."/>
            <person name="Schmutz J."/>
            <person name="Jabbour D."/>
            <person name="Luo H."/>
            <person name="Baker S.E."/>
            <person name="Pisabarro A.G."/>
            <person name="Walton J.D."/>
            <person name="Blanchette R.A."/>
            <person name="Henrissat B."/>
            <person name="Martin F."/>
            <person name="Cullen D."/>
            <person name="Hibbett D.S."/>
            <person name="Grigoriev I.V."/>
        </authorList>
    </citation>
    <scope>NUCLEOTIDE SEQUENCE [LARGE SCALE GENOMIC DNA]</scope>
    <source>
        <strain evidence="8">FD-172 SS1</strain>
    </source>
</reference>
<keyword evidence="5" id="KW-0539">Nucleus</keyword>
<evidence type="ECO:0000256" key="4">
    <source>
        <dbReference type="ARBA" id="ARBA00022490"/>
    </source>
</evidence>
<dbReference type="Pfam" id="PF08591">
    <property type="entry name" value="RNR_inhib"/>
    <property type="match status" value="1"/>
</dbReference>
<feature type="compositionally biased region" description="Basic and acidic residues" evidence="6">
    <location>
        <begin position="1"/>
        <end position="17"/>
    </location>
</feature>
<evidence type="ECO:0000256" key="3">
    <source>
        <dbReference type="ARBA" id="ARBA00005459"/>
    </source>
</evidence>
<evidence type="ECO:0000256" key="5">
    <source>
        <dbReference type="ARBA" id="ARBA00023242"/>
    </source>
</evidence>